<feature type="transmembrane region" description="Helical" evidence="8">
    <location>
        <begin position="6"/>
        <end position="24"/>
    </location>
</feature>
<keyword evidence="7" id="KW-0788">Thiol protease</keyword>
<dbReference type="GO" id="GO:0031647">
    <property type="term" value="P:regulation of protein stability"/>
    <property type="evidence" value="ECO:0007669"/>
    <property type="project" value="TreeGrafter"/>
</dbReference>
<dbReference type="InterPro" id="IPR024729">
    <property type="entry name" value="USP7_ICP0-binding_dom"/>
</dbReference>
<dbReference type="EC" id="3.4.19.12" evidence="3"/>
<dbReference type="GO" id="GO:0005634">
    <property type="term" value="C:nucleus"/>
    <property type="evidence" value="ECO:0007669"/>
    <property type="project" value="TreeGrafter"/>
</dbReference>
<evidence type="ECO:0000256" key="5">
    <source>
        <dbReference type="ARBA" id="ARBA00022786"/>
    </source>
</evidence>
<reference evidence="10 11" key="1">
    <citation type="submission" date="2020-08" db="EMBL/GenBank/DDBJ databases">
        <title>Plant Genome Project.</title>
        <authorList>
            <person name="Zhang R.-G."/>
        </authorList>
    </citation>
    <scope>NUCLEOTIDE SEQUENCE [LARGE SCALE GENOMIC DNA]</scope>
    <source>
        <tissue evidence="10">Rhizome</tissue>
    </source>
</reference>
<comment type="caution">
    <text evidence="10">The sequence shown here is derived from an EMBL/GenBank/DDBJ whole genome shotgun (WGS) entry which is preliminary data.</text>
</comment>
<dbReference type="Proteomes" id="UP000734854">
    <property type="component" value="Unassembled WGS sequence"/>
</dbReference>
<keyword evidence="8" id="KW-1133">Transmembrane helix</keyword>
<dbReference type="Gene3D" id="3.10.20.90">
    <property type="entry name" value="Phosphatidylinositol 3-kinase Catalytic Subunit, Chain A, domain 1"/>
    <property type="match status" value="2"/>
</dbReference>
<evidence type="ECO:0000256" key="1">
    <source>
        <dbReference type="ARBA" id="ARBA00000707"/>
    </source>
</evidence>
<organism evidence="10 11">
    <name type="scientific">Zingiber officinale</name>
    <name type="common">Ginger</name>
    <name type="synonym">Amomum zingiber</name>
    <dbReference type="NCBI Taxonomy" id="94328"/>
    <lineage>
        <taxon>Eukaryota</taxon>
        <taxon>Viridiplantae</taxon>
        <taxon>Streptophyta</taxon>
        <taxon>Embryophyta</taxon>
        <taxon>Tracheophyta</taxon>
        <taxon>Spermatophyta</taxon>
        <taxon>Magnoliopsida</taxon>
        <taxon>Liliopsida</taxon>
        <taxon>Zingiberales</taxon>
        <taxon>Zingiberaceae</taxon>
        <taxon>Zingiber</taxon>
    </lineage>
</organism>
<evidence type="ECO:0000313" key="10">
    <source>
        <dbReference type="EMBL" id="KAG6477095.1"/>
    </source>
</evidence>
<dbReference type="PANTHER" id="PTHR24006:SF644">
    <property type="entry name" value="UBIQUITIN CARBOXYL-TERMINAL HYDROLASE 7"/>
    <property type="match status" value="1"/>
</dbReference>
<evidence type="ECO:0000256" key="8">
    <source>
        <dbReference type="SAM" id="Phobius"/>
    </source>
</evidence>
<evidence type="ECO:0000256" key="6">
    <source>
        <dbReference type="ARBA" id="ARBA00022801"/>
    </source>
</evidence>
<dbReference type="Pfam" id="PF00443">
    <property type="entry name" value="UCH"/>
    <property type="match status" value="1"/>
</dbReference>
<dbReference type="GO" id="GO:0005829">
    <property type="term" value="C:cytosol"/>
    <property type="evidence" value="ECO:0007669"/>
    <property type="project" value="TreeGrafter"/>
</dbReference>
<dbReference type="GO" id="GO:0004843">
    <property type="term" value="F:cysteine-type deubiquitinase activity"/>
    <property type="evidence" value="ECO:0007669"/>
    <property type="project" value="UniProtKB-EC"/>
</dbReference>
<dbReference type="Gene3D" id="3.90.70.10">
    <property type="entry name" value="Cysteine proteinases"/>
    <property type="match status" value="1"/>
</dbReference>
<dbReference type="Pfam" id="PF12436">
    <property type="entry name" value="USP7_ICP0_bdg"/>
    <property type="match status" value="1"/>
</dbReference>
<accession>A0A8J5EZM8</accession>
<dbReference type="InterPro" id="IPR038765">
    <property type="entry name" value="Papain-like_cys_pep_sf"/>
</dbReference>
<evidence type="ECO:0000256" key="7">
    <source>
        <dbReference type="ARBA" id="ARBA00022807"/>
    </source>
</evidence>
<dbReference type="FunFam" id="3.10.20.90:FF:000050">
    <property type="entry name" value="Ubiquitin carboxyl-terminal hydrolase 13"/>
    <property type="match status" value="1"/>
</dbReference>
<evidence type="ECO:0000256" key="3">
    <source>
        <dbReference type="ARBA" id="ARBA00012759"/>
    </source>
</evidence>
<evidence type="ECO:0000256" key="2">
    <source>
        <dbReference type="ARBA" id="ARBA00009085"/>
    </source>
</evidence>
<evidence type="ECO:0000259" key="9">
    <source>
        <dbReference type="PROSITE" id="PS50235"/>
    </source>
</evidence>
<dbReference type="InterPro" id="IPR001394">
    <property type="entry name" value="Peptidase_C19_UCH"/>
</dbReference>
<name>A0A8J5EZM8_ZINOF</name>
<dbReference type="EMBL" id="JACMSC010000018">
    <property type="protein sequence ID" value="KAG6477095.1"/>
    <property type="molecule type" value="Genomic_DNA"/>
</dbReference>
<evidence type="ECO:0000256" key="4">
    <source>
        <dbReference type="ARBA" id="ARBA00022670"/>
    </source>
</evidence>
<dbReference type="InterPro" id="IPR050164">
    <property type="entry name" value="Peptidase_C19"/>
</dbReference>
<dbReference type="Pfam" id="PF14533">
    <property type="entry name" value="USP7_C2"/>
    <property type="match status" value="1"/>
</dbReference>
<keyword evidence="5" id="KW-0833">Ubl conjugation pathway</keyword>
<dbReference type="SUPFAM" id="SSF54001">
    <property type="entry name" value="Cysteine proteinases"/>
    <property type="match status" value="1"/>
</dbReference>
<sequence>MVANTAWPWIVLLVLVNALWLDLISRMIHDCGGYHGLAVDHYVMLVLVHSGGVHGGHYYAFIRPDLSEQWFKFDDERVTKEDMKRAIEEQYGGEEELPQMNPGFNNTPFKFTKYSNAYMLVYIRDSDKDKIMCNADEKDIEEHLRVARDKDMKKQIGRDIFFDLVDHDKVHSFRIQKQLPFSVFKASMIRPFAFMPDNNAKTARFSLGYGPMWVANYAVINLLSIIAAPNKGVHIITPLLDAELVLKLESADSSQLKTDALAFCSTILARIRRLKNETGGVSLLKSPIVLVFSKGGPPLLAFRVVAHRRPKADMTMVFELLQSYVWLFLFHLIKPKLGFPYETEGSKGEVAKQFGVPVHFLRFWLWAKRQNNTYRPNRPLSTQEEAQSVGQLREVSNKIQNAELKLFLEVELGLDLHPCPLPDKTKEDILLFFKLYDPEKEELRYVGRLFVKVLGKPADILSKLNEMAGFSPSVQIQLYEEIKFEPNVMCECVDTNVPFDSSQLEDGDIICYQKSFPLGSNDQIRYPDVPSFLEYVRNRQVVHFRLLEKPTEEHFSIELSKLDSYDTVVEKVAYQIGLDDPSKIRLTLHNCYSQQPKPQPIKFRGVDHLSDMLSSDILYYEVLDIPLPELQGLKTLKVAFHHATKDEVAIHSIRLPKNSIVADVINDLKTKVDLSHPNADLRLIEVFYHKIYKIFPPDEKIENINDQYWTLRVEEIPEEEKNLGPQDRLIHVYHFMKDSIQNQMIQNFGEPFFMVIREDETLAEVKVRIQKKLQILDEEFSKRCKLTVVREGQQENLCLGGEELIINIEIEEIDYYCFGGEEEEMKGQN</sequence>
<keyword evidence="6" id="KW-0378">Hydrolase</keyword>
<keyword evidence="8" id="KW-0472">Membrane</keyword>
<feature type="domain" description="USP" evidence="9">
    <location>
        <begin position="1"/>
        <end position="125"/>
    </location>
</feature>
<dbReference type="GO" id="GO:0016579">
    <property type="term" value="P:protein deubiquitination"/>
    <property type="evidence" value="ECO:0007669"/>
    <property type="project" value="InterPro"/>
</dbReference>
<keyword evidence="11" id="KW-1185">Reference proteome</keyword>
<keyword evidence="4" id="KW-0645">Protease</keyword>
<proteinExistence type="inferred from homology"/>
<comment type="catalytic activity">
    <reaction evidence="1">
        <text>Thiol-dependent hydrolysis of ester, thioester, amide, peptide and isopeptide bonds formed by the C-terminal Gly of ubiquitin (a 76-residue protein attached to proteins as an intracellular targeting signal).</text>
        <dbReference type="EC" id="3.4.19.12"/>
    </reaction>
</comment>
<dbReference type="AlphaFoldDB" id="A0A8J5EZM8"/>
<comment type="similarity">
    <text evidence="2">Belongs to the peptidase C19 family.</text>
</comment>
<dbReference type="InterPro" id="IPR029346">
    <property type="entry name" value="USP_C"/>
</dbReference>
<dbReference type="PROSITE" id="PS50235">
    <property type="entry name" value="USP_3"/>
    <property type="match status" value="1"/>
</dbReference>
<dbReference type="InterPro" id="IPR028889">
    <property type="entry name" value="USP"/>
</dbReference>
<keyword evidence="8" id="KW-0812">Transmembrane</keyword>
<dbReference type="PANTHER" id="PTHR24006">
    <property type="entry name" value="UBIQUITIN CARBOXYL-TERMINAL HYDROLASE"/>
    <property type="match status" value="1"/>
</dbReference>
<gene>
    <name evidence="10" type="ORF">ZIOFF_066347</name>
</gene>
<evidence type="ECO:0000313" key="11">
    <source>
        <dbReference type="Proteomes" id="UP000734854"/>
    </source>
</evidence>
<protein>
    <recommendedName>
        <fullName evidence="3">ubiquitinyl hydrolase 1</fullName>
        <ecNumber evidence="3">3.4.19.12</ecNumber>
    </recommendedName>
</protein>
<dbReference type="GO" id="GO:0006508">
    <property type="term" value="P:proteolysis"/>
    <property type="evidence" value="ECO:0007669"/>
    <property type="project" value="UniProtKB-KW"/>
</dbReference>